<dbReference type="Pfam" id="PF01476">
    <property type="entry name" value="LysM"/>
    <property type="match status" value="3"/>
</dbReference>
<dbReference type="Gene3D" id="1.10.530.10">
    <property type="match status" value="1"/>
</dbReference>
<dbReference type="InterPro" id="IPR018392">
    <property type="entry name" value="LysM"/>
</dbReference>
<evidence type="ECO:0000256" key="1">
    <source>
        <dbReference type="SAM" id="MobiDB-lite"/>
    </source>
</evidence>
<feature type="region of interest" description="Disordered" evidence="1">
    <location>
        <begin position="447"/>
        <end position="498"/>
    </location>
</feature>
<name>A0AAE3XQF6_9BACT</name>
<evidence type="ECO:0000313" key="3">
    <source>
        <dbReference type="EMBL" id="MDR6240031.1"/>
    </source>
</evidence>
<organism evidence="3 4">
    <name type="scientific">Aureibacter tunicatorum</name>
    <dbReference type="NCBI Taxonomy" id="866807"/>
    <lineage>
        <taxon>Bacteria</taxon>
        <taxon>Pseudomonadati</taxon>
        <taxon>Bacteroidota</taxon>
        <taxon>Cytophagia</taxon>
        <taxon>Cytophagales</taxon>
        <taxon>Persicobacteraceae</taxon>
        <taxon>Aureibacter</taxon>
    </lineage>
</organism>
<dbReference type="PANTHER" id="PTHR33734">
    <property type="entry name" value="LYSM DOMAIN-CONTAINING GPI-ANCHORED PROTEIN 2"/>
    <property type="match status" value="1"/>
</dbReference>
<dbReference type="InterPro" id="IPR036779">
    <property type="entry name" value="LysM_dom_sf"/>
</dbReference>
<dbReference type="EMBL" id="JAVDQD010000003">
    <property type="protein sequence ID" value="MDR6240031.1"/>
    <property type="molecule type" value="Genomic_DNA"/>
</dbReference>
<dbReference type="CDD" id="cd00118">
    <property type="entry name" value="LysM"/>
    <property type="match status" value="3"/>
</dbReference>
<dbReference type="SMART" id="SM00257">
    <property type="entry name" value="LysM"/>
    <property type="match status" value="3"/>
</dbReference>
<feature type="compositionally biased region" description="Acidic residues" evidence="1">
    <location>
        <begin position="463"/>
        <end position="473"/>
    </location>
</feature>
<feature type="domain" description="LysM" evidence="2">
    <location>
        <begin position="380"/>
        <end position="424"/>
    </location>
</feature>
<dbReference type="SUPFAM" id="SSF53955">
    <property type="entry name" value="Lysozyme-like"/>
    <property type="match status" value="1"/>
</dbReference>
<proteinExistence type="predicted"/>
<dbReference type="PROSITE" id="PS51782">
    <property type="entry name" value="LYSM"/>
    <property type="match status" value="3"/>
</dbReference>
<dbReference type="SUPFAM" id="SSF54106">
    <property type="entry name" value="LysM domain"/>
    <property type="match status" value="3"/>
</dbReference>
<dbReference type="InterPro" id="IPR023346">
    <property type="entry name" value="Lysozyme-like_dom_sf"/>
</dbReference>
<feature type="domain" description="LysM" evidence="2">
    <location>
        <begin position="539"/>
        <end position="583"/>
    </location>
</feature>
<reference evidence="3" key="1">
    <citation type="submission" date="2023-07" db="EMBL/GenBank/DDBJ databases">
        <title>Genomic Encyclopedia of Type Strains, Phase IV (KMG-IV): sequencing the most valuable type-strain genomes for metagenomic binning, comparative biology and taxonomic classification.</title>
        <authorList>
            <person name="Goeker M."/>
        </authorList>
    </citation>
    <scope>NUCLEOTIDE SEQUENCE</scope>
    <source>
        <strain evidence="3">DSM 26174</strain>
    </source>
</reference>
<dbReference type="AlphaFoldDB" id="A0AAE3XQF6"/>
<keyword evidence="4" id="KW-1185">Reference proteome</keyword>
<gene>
    <name evidence="3" type="ORF">HNQ88_003079</name>
</gene>
<protein>
    <submittedName>
        <fullName evidence="3">Membrane-bound lytic murein transglycosylase D</fullName>
    </submittedName>
</protein>
<evidence type="ECO:0000259" key="2">
    <source>
        <dbReference type="PROSITE" id="PS51782"/>
    </source>
</evidence>
<dbReference type="Proteomes" id="UP001185092">
    <property type="component" value="Unassembled WGS sequence"/>
</dbReference>
<dbReference type="PANTHER" id="PTHR33734:SF22">
    <property type="entry name" value="MEMBRANE-BOUND LYTIC MUREIN TRANSGLYCOSYLASE D"/>
    <property type="match status" value="1"/>
</dbReference>
<dbReference type="Pfam" id="PF01464">
    <property type="entry name" value="SLT"/>
    <property type="match status" value="1"/>
</dbReference>
<accession>A0AAE3XQF6</accession>
<dbReference type="InterPro" id="IPR008258">
    <property type="entry name" value="Transglycosylase_SLT_dom_1"/>
</dbReference>
<feature type="domain" description="LysM" evidence="2">
    <location>
        <begin position="624"/>
        <end position="667"/>
    </location>
</feature>
<comment type="caution">
    <text evidence="3">The sequence shown here is derived from an EMBL/GenBank/DDBJ whole genome shotgun (WGS) entry which is preliminary data.</text>
</comment>
<evidence type="ECO:0000313" key="4">
    <source>
        <dbReference type="Proteomes" id="UP001185092"/>
    </source>
</evidence>
<dbReference type="CDD" id="cd16894">
    <property type="entry name" value="MltD-like"/>
    <property type="match status" value="1"/>
</dbReference>
<dbReference type="Gene3D" id="3.10.350.10">
    <property type="entry name" value="LysM domain"/>
    <property type="match status" value="3"/>
</dbReference>
<sequence length="668" mass="76496">MKILKNHSLHTFMAKKHLFLLIILFSNVFAFAQDIPKVPEQMTFAGMKLKLNSKARFEIQENVNSLLQGGQYFHAKFDRIKTFMPIIEKHLKDKNLPEDFKYLPIQESDLIGTAVSSSNAVGYWQFKKPTALENGMDVDYWVDERQNIVTSTRGAANYLKKNNLYLDNWVHTLLSYYLGLGGVKRSINTRERGVSSMVIDGKTNWYIKKTLAHKIAFEKLLETSEGPNIILEEYRQGSGKTLKSISQELSVDYDELKHYNPWIKKGKIPRENETPVLIPYKNSNRNVKLLADNKKNETLNNNVGQYPIVSNAKNNSQLVTVNGIPGIIAKENDDIKSLAQKGNIPELKFISYNDIPAHIIVKEGELFYLKKKKNKSKKAEYHTLQYDETLWEVAQKYGIKQKQLAKKNRINPYDELKPGMVLWLKKKRPKNTPIEYKETVKPIEQEELVTEEVDTYEKPLTTDDIEPIAENEPEEKPIKIEDNTYDSSSASSSEKHDISEIEELNDADIEDEDILTEAKPQPTIGSPTINESTGEMNIIRHQVAKGETFYGIARKYNSTVEDLLARNGLSLRIPLSIGQVLAIMPDLKEAPKVIEETPISEAVKMEPKPTTQPKAIEEKIDEFKTYEVKPKDTMYSISKKLNATVEQIMKWNNKSDYNLSIGEVLKYK</sequence>
<dbReference type="RefSeq" id="WP_338390323.1">
    <property type="nucleotide sequence ID" value="NZ_AP025305.1"/>
</dbReference>